<feature type="transmembrane region" description="Helical" evidence="6">
    <location>
        <begin position="389"/>
        <end position="409"/>
    </location>
</feature>
<dbReference type="InterPro" id="IPR036259">
    <property type="entry name" value="MFS_trans_sf"/>
</dbReference>
<proteinExistence type="predicted"/>
<feature type="transmembrane region" description="Helical" evidence="6">
    <location>
        <begin position="564"/>
        <end position="586"/>
    </location>
</feature>
<evidence type="ECO:0000313" key="9">
    <source>
        <dbReference type="Proteomes" id="UP001265746"/>
    </source>
</evidence>
<comment type="caution">
    <text evidence="8">The sequence shown here is derived from an EMBL/GenBank/DDBJ whole genome shotgun (WGS) entry which is preliminary data.</text>
</comment>
<evidence type="ECO:0000256" key="6">
    <source>
        <dbReference type="SAM" id="Phobius"/>
    </source>
</evidence>
<dbReference type="GO" id="GO:0022857">
    <property type="term" value="F:transmembrane transporter activity"/>
    <property type="evidence" value="ECO:0007669"/>
    <property type="project" value="InterPro"/>
</dbReference>
<evidence type="ECO:0000256" key="1">
    <source>
        <dbReference type="ARBA" id="ARBA00004141"/>
    </source>
</evidence>
<reference evidence="8" key="1">
    <citation type="submission" date="2023-06" db="EMBL/GenBank/DDBJ databases">
        <authorList>
            <person name="Noh H."/>
        </authorList>
    </citation>
    <scope>NUCLEOTIDE SEQUENCE</scope>
    <source>
        <strain evidence="8">DUCC20226</strain>
    </source>
</reference>
<dbReference type="PANTHER" id="PTHR23502:SF164">
    <property type="entry name" value="MAJOR FACILITATOR SUPERFAMILY (MFS) PROFILE DOMAIN-CONTAINING PROTEIN"/>
    <property type="match status" value="1"/>
</dbReference>
<feature type="transmembrane region" description="Helical" evidence="6">
    <location>
        <begin position="529"/>
        <end position="548"/>
    </location>
</feature>
<evidence type="ECO:0000256" key="2">
    <source>
        <dbReference type="ARBA" id="ARBA00022692"/>
    </source>
</evidence>
<dbReference type="Proteomes" id="UP001265746">
    <property type="component" value="Unassembled WGS sequence"/>
</dbReference>
<keyword evidence="9" id="KW-1185">Reference proteome</keyword>
<sequence length="610" mass="67161">MANRNSLMAIAKRNSAYLVPMNVIDPRASWAGQHSQPGQLPASFQPSSNTTRIEEDELSLTRYETNDTLKDDPKVEEKEDIVLGSTEIFDKDGNLRLIPTPTPDPKDPLNLKDWRKWLAVASMCFFGSISLAAEIAIAGLTPVFLLEYSGVDPASTLKHADLKGNPDPLAVIPPGVQPVSLAQVSLLATIPLLSNGFATYLLVPLSTAIGRRPVLILTSTLSWASGFWAGASTSLTSHIAARVFHGLGSGAVEALLPLIVQDIMFIHQRNKAVAAIIAAQGPMIITFGILAPWISVNYTWRWVYFITSAIGIFAWFFLIAFVPESRRQRSKEELVGHQLWPVEPGENRTKLDYVAYGRRTRWDDIGFFQYGFEWKEGASQILATAKTTIFPAVIFCTLLQTAFGIVMGASGQAVSFALLAAGIPFELTGLSNLTQIVSTIAVFLIGGTLSDKVTLWISKRRGSREPEYQLINLIIPIVFAIAGSIVFGYADQFHLHYMVLLLGQFFLMTSPLMAAPIINNYVIESYPQWAGAVLTNVSVLRIFTSFYFNTQVTTWISELGPLRFMSYIAVALLVVSSGIPILFIYGKWLRNLTSGKVKKSRKKGSGWESE</sequence>
<dbReference type="InterPro" id="IPR020846">
    <property type="entry name" value="MFS_dom"/>
</dbReference>
<feature type="transmembrane region" description="Helical" evidence="6">
    <location>
        <begin position="181"/>
        <end position="202"/>
    </location>
</feature>
<dbReference type="Pfam" id="PF07690">
    <property type="entry name" value="MFS_1"/>
    <property type="match status" value="1"/>
</dbReference>
<accession>A0AAD9W4W6</accession>
<feature type="region of interest" description="Disordered" evidence="5">
    <location>
        <begin position="29"/>
        <end position="54"/>
    </location>
</feature>
<feature type="transmembrane region" description="Helical" evidence="6">
    <location>
        <begin position="429"/>
        <end position="449"/>
    </location>
</feature>
<comment type="subcellular location">
    <subcellularLocation>
        <location evidence="1">Membrane</location>
        <topology evidence="1">Multi-pass membrane protein</topology>
    </subcellularLocation>
</comment>
<evidence type="ECO:0000256" key="5">
    <source>
        <dbReference type="SAM" id="MobiDB-lite"/>
    </source>
</evidence>
<dbReference type="Gene3D" id="1.20.1250.20">
    <property type="entry name" value="MFS general substrate transporter like domains"/>
    <property type="match status" value="1"/>
</dbReference>
<organism evidence="8 9">
    <name type="scientific">Phomopsis amygdali</name>
    <name type="common">Fusicoccum amygdali</name>
    <dbReference type="NCBI Taxonomy" id="1214568"/>
    <lineage>
        <taxon>Eukaryota</taxon>
        <taxon>Fungi</taxon>
        <taxon>Dikarya</taxon>
        <taxon>Ascomycota</taxon>
        <taxon>Pezizomycotina</taxon>
        <taxon>Sordariomycetes</taxon>
        <taxon>Sordariomycetidae</taxon>
        <taxon>Diaporthales</taxon>
        <taxon>Diaporthaceae</taxon>
        <taxon>Diaporthe</taxon>
    </lineage>
</organism>
<feature type="domain" description="Major facilitator superfamily (MFS) profile" evidence="7">
    <location>
        <begin position="120"/>
        <end position="589"/>
    </location>
</feature>
<evidence type="ECO:0000259" key="7">
    <source>
        <dbReference type="PROSITE" id="PS50850"/>
    </source>
</evidence>
<gene>
    <name evidence="8" type="ORF">N8I77_003433</name>
</gene>
<dbReference type="PROSITE" id="PS50850">
    <property type="entry name" value="MFS"/>
    <property type="match status" value="1"/>
</dbReference>
<feature type="transmembrane region" description="Helical" evidence="6">
    <location>
        <begin position="272"/>
        <end position="296"/>
    </location>
</feature>
<feature type="transmembrane region" description="Helical" evidence="6">
    <location>
        <begin position="302"/>
        <end position="322"/>
    </location>
</feature>
<dbReference type="SUPFAM" id="SSF103473">
    <property type="entry name" value="MFS general substrate transporter"/>
    <property type="match status" value="1"/>
</dbReference>
<evidence type="ECO:0000313" key="8">
    <source>
        <dbReference type="EMBL" id="KAK2609969.1"/>
    </source>
</evidence>
<keyword evidence="3 6" id="KW-1133">Transmembrane helix</keyword>
<feature type="transmembrane region" description="Helical" evidence="6">
    <location>
        <begin position="495"/>
        <end position="517"/>
    </location>
</feature>
<evidence type="ECO:0000256" key="4">
    <source>
        <dbReference type="ARBA" id="ARBA00023136"/>
    </source>
</evidence>
<dbReference type="AlphaFoldDB" id="A0AAD9W4W6"/>
<feature type="transmembrane region" description="Helical" evidence="6">
    <location>
        <begin position="470"/>
        <end position="489"/>
    </location>
</feature>
<evidence type="ECO:0000256" key="3">
    <source>
        <dbReference type="ARBA" id="ARBA00022989"/>
    </source>
</evidence>
<feature type="transmembrane region" description="Helical" evidence="6">
    <location>
        <begin position="117"/>
        <end position="145"/>
    </location>
</feature>
<name>A0AAD9W4W6_PHOAM</name>
<keyword evidence="2 6" id="KW-0812">Transmembrane</keyword>
<feature type="compositionally biased region" description="Polar residues" evidence="5">
    <location>
        <begin position="32"/>
        <end position="51"/>
    </location>
</feature>
<keyword evidence="4 6" id="KW-0472">Membrane</keyword>
<dbReference type="EMBL" id="JAUJFL010000002">
    <property type="protein sequence ID" value="KAK2609969.1"/>
    <property type="molecule type" value="Genomic_DNA"/>
</dbReference>
<dbReference type="InterPro" id="IPR011701">
    <property type="entry name" value="MFS"/>
</dbReference>
<dbReference type="GO" id="GO:0005886">
    <property type="term" value="C:plasma membrane"/>
    <property type="evidence" value="ECO:0007669"/>
    <property type="project" value="TreeGrafter"/>
</dbReference>
<protein>
    <recommendedName>
        <fullName evidence="7">Major facilitator superfamily (MFS) profile domain-containing protein</fullName>
    </recommendedName>
</protein>
<dbReference type="PANTHER" id="PTHR23502">
    <property type="entry name" value="MAJOR FACILITATOR SUPERFAMILY"/>
    <property type="match status" value="1"/>
</dbReference>